<proteinExistence type="predicted"/>
<dbReference type="AlphaFoldDB" id="A0A9N8ZJN3"/>
<evidence type="ECO:0000313" key="2">
    <source>
        <dbReference type="EMBL" id="CAG8497806.1"/>
    </source>
</evidence>
<feature type="transmembrane region" description="Helical" evidence="1">
    <location>
        <begin position="55"/>
        <end position="79"/>
    </location>
</feature>
<organism evidence="2 3">
    <name type="scientific">Acaulospora morrowiae</name>
    <dbReference type="NCBI Taxonomy" id="94023"/>
    <lineage>
        <taxon>Eukaryota</taxon>
        <taxon>Fungi</taxon>
        <taxon>Fungi incertae sedis</taxon>
        <taxon>Mucoromycota</taxon>
        <taxon>Glomeromycotina</taxon>
        <taxon>Glomeromycetes</taxon>
        <taxon>Diversisporales</taxon>
        <taxon>Acaulosporaceae</taxon>
        <taxon>Acaulospora</taxon>
    </lineage>
</organism>
<evidence type="ECO:0000256" key="1">
    <source>
        <dbReference type="SAM" id="Phobius"/>
    </source>
</evidence>
<reference evidence="2" key="1">
    <citation type="submission" date="2021-06" db="EMBL/GenBank/DDBJ databases">
        <authorList>
            <person name="Kallberg Y."/>
            <person name="Tangrot J."/>
            <person name="Rosling A."/>
        </authorList>
    </citation>
    <scope>NUCLEOTIDE SEQUENCE</scope>
    <source>
        <strain evidence="2">CL551</strain>
    </source>
</reference>
<gene>
    <name evidence="2" type="ORF">AMORRO_LOCUS3101</name>
</gene>
<dbReference type="EMBL" id="CAJVPV010001451">
    <property type="protein sequence ID" value="CAG8497806.1"/>
    <property type="molecule type" value="Genomic_DNA"/>
</dbReference>
<dbReference type="Proteomes" id="UP000789342">
    <property type="component" value="Unassembled WGS sequence"/>
</dbReference>
<evidence type="ECO:0000313" key="3">
    <source>
        <dbReference type="Proteomes" id="UP000789342"/>
    </source>
</evidence>
<sequence length="88" mass="10026">MRAKNTSLKCVSHLLSNYASFQMEEALPLWQLWLTALHGTKMPVRDTVASHKENFYLALLSTFYIPHIICGLFVCYFGHSAVNDPSYS</sequence>
<comment type="caution">
    <text evidence="2">The sequence shown here is derived from an EMBL/GenBank/DDBJ whole genome shotgun (WGS) entry which is preliminary data.</text>
</comment>
<keyword evidence="1" id="KW-1133">Transmembrane helix</keyword>
<keyword evidence="1" id="KW-0472">Membrane</keyword>
<keyword evidence="3" id="KW-1185">Reference proteome</keyword>
<protein>
    <submittedName>
        <fullName evidence="2">15771_t:CDS:1</fullName>
    </submittedName>
</protein>
<keyword evidence="1" id="KW-0812">Transmembrane</keyword>
<accession>A0A9N8ZJN3</accession>
<name>A0A9N8ZJN3_9GLOM</name>